<accession>A0A1Y2B774</accession>
<evidence type="ECO:0000256" key="3">
    <source>
        <dbReference type="ARBA" id="ARBA00022801"/>
    </source>
</evidence>
<dbReference type="GO" id="GO:0016926">
    <property type="term" value="P:protein desumoylation"/>
    <property type="evidence" value="ECO:0007669"/>
    <property type="project" value="TreeGrafter"/>
</dbReference>
<dbReference type="AlphaFoldDB" id="A0A1Y2B774"/>
<dbReference type="GO" id="GO:0060255">
    <property type="term" value="P:regulation of macromolecule metabolic process"/>
    <property type="evidence" value="ECO:0007669"/>
    <property type="project" value="UniProtKB-ARBA"/>
</dbReference>
<dbReference type="GO" id="GO:0006508">
    <property type="term" value="P:proteolysis"/>
    <property type="evidence" value="ECO:0007669"/>
    <property type="project" value="UniProtKB-KW"/>
</dbReference>
<protein>
    <submittedName>
        <fullName evidence="6">Cysteine proteinase</fullName>
    </submittedName>
</protein>
<dbReference type="SUPFAM" id="SSF54001">
    <property type="entry name" value="Cysteine proteinases"/>
    <property type="match status" value="1"/>
</dbReference>
<evidence type="ECO:0000313" key="7">
    <source>
        <dbReference type="Proteomes" id="UP000193642"/>
    </source>
</evidence>
<gene>
    <name evidence="6" type="ORF">BCR33DRAFT_564804</name>
</gene>
<evidence type="ECO:0000313" key="6">
    <source>
        <dbReference type="EMBL" id="ORY30691.1"/>
    </source>
</evidence>
<organism evidence="6 7">
    <name type="scientific">Rhizoclosmatium globosum</name>
    <dbReference type="NCBI Taxonomy" id="329046"/>
    <lineage>
        <taxon>Eukaryota</taxon>
        <taxon>Fungi</taxon>
        <taxon>Fungi incertae sedis</taxon>
        <taxon>Chytridiomycota</taxon>
        <taxon>Chytridiomycota incertae sedis</taxon>
        <taxon>Chytridiomycetes</taxon>
        <taxon>Chytridiales</taxon>
        <taxon>Chytriomycetaceae</taxon>
        <taxon>Rhizoclosmatium</taxon>
    </lineage>
</organism>
<evidence type="ECO:0000256" key="1">
    <source>
        <dbReference type="ARBA" id="ARBA00005234"/>
    </source>
</evidence>
<dbReference type="GO" id="GO:0005634">
    <property type="term" value="C:nucleus"/>
    <property type="evidence" value="ECO:0007669"/>
    <property type="project" value="TreeGrafter"/>
</dbReference>
<dbReference type="OrthoDB" id="1939479at2759"/>
<reference evidence="6 7" key="1">
    <citation type="submission" date="2016-07" db="EMBL/GenBank/DDBJ databases">
        <title>Pervasive Adenine N6-methylation of Active Genes in Fungi.</title>
        <authorList>
            <consortium name="DOE Joint Genome Institute"/>
            <person name="Mondo S.J."/>
            <person name="Dannebaum R.O."/>
            <person name="Kuo R.C."/>
            <person name="Labutti K."/>
            <person name="Haridas S."/>
            <person name="Kuo A."/>
            <person name="Salamov A."/>
            <person name="Ahrendt S.R."/>
            <person name="Lipzen A."/>
            <person name="Sullivan W."/>
            <person name="Andreopoulos W.B."/>
            <person name="Clum A."/>
            <person name="Lindquist E."/>
            <person name="Daum C."/>
            <person name="Ramamoorthy G.K."/>
            <person name="Gryganskyi A."/>
            <person name="Culley D."/>
            <person name="Magnuson J.K."/>
            <person name="James T.Y."/>
            <person name="O'Malley M.A."/>
            <person name="Stajich J.E."/>
            <person name="Spatafora J.W."/>
            <person name="Visel A."/>
            <person name="Grigoriev I.V."/>
        </authorList>
    </citation>
    <scope>NUCLEOTIDE SEQUENCE [LARGE SCALE GENOMIC DNA]</scope>
    <source>
        <strain evidence="6 7">JEL800</strain>
    </source>
</reference>
<dbReference type="Gene3D" id="3.40.395.10">
    <property type="entry name" value="Adenoviral Proteinase, Chain A"/>
    <property type="match status" value="1"/>
</dbReference>
<keyword evidence="7" id="KW-1185">Reference proteome</keyword>
<dbReference type="InterPro" id="IPR003653">
    <property type="entry name" value="Peptidase_C48_C"/>
</dbReference>
<keyword evidence="3" id="KW-0378">Hydrolase</keyword>
<evidence type="ECO:0000256" key="4">
    <source>
        <dbReference type="ARBA" id="ARBA00022807"/>
    </source>
</evidence>
<dbReference type="Pfam" id="PF02902">
    <property type="entry name" value="Peptidase_C48"/>
    <property type="match status" value="1"/>
</dbReference>
<name>A0A1Y2B774_9FUNG</name>
<comment type="caution">
    <text evidence="6">The sequence shown here is derived from an EMBL/GenBank/DDBJ whole genome shotgun (WGS) entry which is preliminary data.</text>
</comment>
<dbReference type="GO" id="GO:0016929">
    <property type="term" value="F:deSUMOylase activity"/>
    <property type="evidence" value="ECO:0007669"/>
    <property type="project" value="TreeGrafter"/>
</dbReference>
<dbReference type="EMBL" id="MCGO01000081">
    <property type="protein sequence ID" value="ORY30691.1"/>
    <property type="molecule type" value="Genomic_DNA"/>
</dbReference>
<dbReference type="Proteomes" id="UP000193642">
    <property type="component" value="Unassembled WGS sequence"/>
</dbReference>
<comment type="similarity">
    <text evidence="1">Belongs to the peptidase C48 family.</text>
</comment>
<proteinExistence type="inferred from homology"/>
<dbReference type="PANTHER" id="PTHR12606">
    <property type="entry name" value="SENTRIN/SUMO-SPECIFIC PROTEASE"/>
    <property type="match status" value="1"/>
</dbReference>
<feature type="domain" description="Ubiquitin-like protease family profile" evidence="5">
    <location>
        <begin position="77"/>
        <end position="240"/>
    </location>
</feature>
<dbReference type="PANTHER" id="PTHR12606:SF141">
    <property type="entry name" value="GH15225P-RELATED"/>
    <property type="match status" value="1"/>
</dbReference>
<dbReference type="PROSITE" id="PS50600">
    <property type="entry name" value="ULP_PROTEASE"/>
    <property type="match status" value="1"/>
</dbReference>
<evidence type="ECO:0000259" key="5">
    <source>
        <dbReference type="PROSITE" id="PS50600"/>
    </source>
</evidence>
<evidence type="ECO:0000256" key="2">
    <source>
        <dbReference type="ARBA" id="ARBA00022670"/>
    </source>
</evidence>
<dbReference type="FunFam" id="3.40.395.10:FF:000001">
    <property type="entry name" value="Sentrin-specific protease 1"/>
    <property type="match status" value="1"/>
</dbReference>
<keyword evidence="4" id="KW-0788">Thiol protease</keyword>
<sequence length="272" mass="31860">MVTPKPLLKSPLAESPFLQSMIAKNTERDAEIERLRLLEIAKAAKPDPFPKLSAQAEEIINKAFSRGPNPVVSGFNVDLTRDDIKTLSPGTWLNDEVINFYGSMLMDRAQRHPDQYPKIHFFNTFFYTTLCQQGYDRVRRWTKKFDLFALDYVIIPVHLGMHWTCSTINFKKKRIEFYDSLHGSNRVKDVYRKYLDAESLDKRKKPFDFTGWTDYCPPDIPGQLNGYDCGVFTCMYAEYIAREAEFDFSQNVMGYIRRRMVYEICTKKLQFD</sequence>
<dbReference type="STRING" id="329046.A0A1Y2B774"/>
<dbReference type="GO" id="GO:0080090">
    <property type="term" value="P:regulation of primary metabolic process"/>
    <property type="evidence" value="ECO:0007669"/>
    <property type="project" value="UniProtKB-ARBA"/>
</dbReference>
<dbReference type="InterPro" id="IPR038765">
    <property type="entry name" value="Papain-like_cys_pep_sf"/>
</dbReference>
<keyword evidence="2" id="KW-0645">Protease</keyword>